<dbReference type="InterPro" id="IPR036640">
    <property type="entry name" value="ABC1_TM_sf"/>
</dbReference>
<keyword evidence="8" id="KW-1185">Reference proteome</keyword>
<dbReference type="GO" id="GO:0016787">
    <property type="term" value="F:hydrolase activity"/>
    <property type="evidence" value="ECO:0007669"/>
    <property type="project" value="UniProtKB-KW"/>
</dbReference>
<feature type="domain" description="ABC transmembrane type-1" evidence="6">
    <location>
        <begin position="190"/>
        <end position="471"/>
    </location>
</feature>
<evidence type="ECO:0000313" key="7">
    <source>
        <dbReference type="EMBL" id="TWU33402.1"/>
    </source>
</evidence>
<reference evidence="7 8" key="1">
    <citation type="submission" date="2019-02" db="EMBL/GenBank/DDBJ databases">
        <title>Deep-cultivation of Planctomycetes and their phenomic and genomic characterization uncovers novel biology.</title>
        <authorList>
            <person name="Wiegand S."/>
            <person name="Jogler M."/>
            <person name="Boedeker C."/>
            <person name="Pinto D."/>
            <person name="Vollmers J."/>
            <person name="Rivas-Marin E."/>
            <person name="Kohn T."/>
            <person name="Peeters S.H."/>
            <person name="Heuer A."/>
            <person name="Rast P."/>
            <person name="Oberbeckmann S."/>
            <person name="Bunk B."/>
            <person name="Jeske O."/>
            <person name="Meyerdierks A."/>
            <person name="Storesund J.E."/>
            <person name="Kallscheuer N."/>
            <person name="Luecker S."/>
            <person name="Lage O.M."/>
            <person name="Pohl T."/>
            <person name="Merkel B.J."/>
            <person name="Hornburger P."/>
            <person name="Mueller R.-W."/>
            <person name="Bruemmer F."/>
            <person name="Labrenz M."/>
            <person name="Spormann A.M."/>
            <person name="Op Den Camp H."/>
            <person name="Overmann J."/>
            <person name="Amann R."/>
            <person name="Jetten M.S.M."/>
            <person name="Mascher T."/>
            <person name="Medema M.H."/>
            <person name="Devos D.P."/>
            <person name="Kaster A.-K."/>
            <person name="Ovreas L."/>
            <person name="Rohde M."/>
            <person name="Galperin M.Y."/>
            <person name="Jogler C."/>
        </authorList>
    </citation>
    <scope>NUCLEOTIDE SEQUENCE [LARGE SCALE GENOMIC DNA]</scope>
    <source>
        <strain evidence="7 8">Poly41</strain>
    </source>
</reference>
<dbReference type="Gene3D" id="3.40.50.300">
    <property type="entry name" value="P-loop containing nucleotide triphosphate hydrolases"/>
    <property type="match status" value="1"/>
</dbReference>
<feature type="transmembrane region" description="Helical" evidence="5">
    <location>
        <begin position="413"/>
        <end position="436"/>
    </location>
</feature>
<dbReference type="PROSITE" id="PS50929">
    <property type="entry name" value="ABC_TM1F"/>
    <property type="match status" value="1"/>
</dbReference>
<gene>
    <name evidence="7" type="primary">yheI</name>
    <name evidence="7" type="ORF">Poly41_51560</name>
</gene>
<protein>
    <submittedName>
        <fullName evidence="7">Putative multidrug resistance ABC transporter ATP-binding/permease protein YheI</fullName>
        <ecNumber evidence="7">3.6.3.-</ecNumber>
    </submittedName>
</protein>
<dbReference type="Proteomes" id="UP000319143">
    <property type="component" value="Unassembled WGS sequence"/>
</dbReference>
<dbReference type="GO" id="GO:0005886">
    <property type="term" value="C:plasma membrane"/>
    <property type="evidence" value="ECO:0007669"/>
    <property type="project" value="UniProtKB-SubCell"/>
</dbReference>
<evidence type="ECO:0000256" key="5">
    <source>
        <dbReference type="SAM" id="Phobius"/>
    </source>
</evidence>
<name>A0A5C6D8Y2_9BACT</name>
<comment type="subcellular location">
    <subcellularLocation>
        <location evidence="1">Cell membrane</location>
        <topology evidence="1">Multi-pass membrane protein</topology>
    </subcellularLocation>
</comment>
<feature type="transmembrane region" description="Helical" evidence="5">
    <location>
        <begin position="189"/>
        <end position="210"/>
    </location>
</feature>
<dbReference type="SUPFAM" id="SSF90123">
    <property type="entry name" value="ABC transporter transmembrane region"/>
    <property type="match status" value="1"/>
</dbReference>
<keyword evidence="7" id="KW-0067">ATP-binding</keyword>
<comment type="caution">
    <text evidence="7">The sequence shown here is derived from an EMBL/GenBank/DDBJ whole genome shotgun (WGS) entry which is preliminary data.</text>
</comment>
<dbReference type="EC" id="3.6.3.-" evidence="7"/>
<dbReference type="OrthoDB" id="311344at2"/>
<dbReference type="EMBL" id="SJPV01000010">
    <property type="protein sequence ID" value="TWU33402.1"/>
    <property type="molecule type" value="Genomic_DNA"/>
</dbReference>
<dbReference type="GO" id="GO:0015421">
    <property type="term" value="F:ABC-type oligopeptide transporter activity"/>
    <property type="evidence" value="ECO:0007669"/>
    <property type="project" value="TreeGrafter"/>
</dbReference>
<proteinExistence type="predicted"/>
<accession>A0A5C6D8Y2</accession>
<evidence type="ECO:0000256" key="2">
    <source>
        <dbReference type="ARBA" id="ARBA00022692"/>
    </source>
</evidence>
<dbReference type="PANTHER" id="PTHR43394">
    <property type="entry name" value="ATP-DEPENDENT PERMEASE MDL1, MITOCHONDRIAL"/>
    <property type="match status" value="1"/>
</dbReference>
<keyword evidence="2 5" id="KW-0812">Transmembrane</keyword>
<keyword evidence="7" id="KW-0378">Hydrolase</keyword>
<dbReference type="PANTHER" id="PTHR43394:SF4">
    <property type="entry name" value="TOXIN SECRETION ABC TRANSPORTER ATP-BINDING PROTEIN"/>
    <property type="match status" value="1"/>
</dbReference>
<feature type="transmembrane region" description="Helical" evidence="5">
    <location>
        <begin position="299"/>
        <end position="321"/>
    </location>
</feature>
<feature type="transmembrane region" description="Helical" evidence="5">
    <location>
        <begin position="327"/>
        <end position="346"/>
    </location>
</feature>
<keyword evidence="4 5" id="KW-0472">Membrane</keyword>
<feature type="transmembrane region" description="Helical" evidence="5">
    <location>
        <begin position="222"/>
        <end position="243"/>
    </location>
</feature>
<evidence type="ECO:0000256" key="1">
    <source>
        <dbReference type="ARBA" id="ARBA00004651"/>
    </source>
</evidence>
<evidence type="ECO:0000313" key="8">
    <source>
        <dbReference type="Proteomes" id="UP000319143"/>
    </source>
</evidence>
<keyword evidence="3 5" id="KW-1133">Transmembrane helix</keyword>
<dbReference type="RefSeq" id="WP_146529777.1">
    <property type="nucleotide sequence ID" value="NZ_SJPV01000010.1"/>
</dbReference>
<sequence>MSEPNDLTNLQEETVFQALLRVGACLGISIERSKIDLGDIASDDQQAHTMDLLVRGAKHLGVSLKEVRLARAAEAYSLIAEGYPLLLVRPNGSFDVFERLSGRNVEVSHIGQEVTTSTLARQEIRSLVTNEVQGRVFVAKSELECDSLSDATDPGLPHAHSESHHGHGHGHLSPLSRFLSLLKLDARDIWTVVLFAFVAGVLGLAIPLAVESLVNIVSWGTYLQPLVVVALMLLGCLGLAGVLRILQTLLVEIIQCRQFVRIVGDLSHRFPRVNQQALEGEYPREMANRLFDIMTIQKATAVLLLDGISIVLTTFVGLLLLAFYHPFLLGFDVVLLISMISITWVLGRGGIRTAIDESIVKYKVVHWLQDVIASPAAFKVNGGEELAIERANRLTTEYLNARKSQFRVVIRQVIFAIGLQIVASSVLLGLGGWLVIQEQLTLGQLVASELVVTTVVGAFAKAGKSLEKYYDLMAGIDKVGHLLDLPVDPRYELSSPPDGPVEVRWDELHFKDATSSLHIPAAEIEAGNRVAIMGDDLPRKSWLARSLAGLTEPHQGFVQVAGFEAKQAALAGEGRWVGYAGRPEIFHSTLQQNVDLGRLGIGHNRIREVMQQLGLWNVVIRLPEGLQTMLQTDGYPLAKNHVAQLILARAMVGQPRLLVVDGLLDDLNPDARESAWTALNAPDAPWTLVLVTNQQDIAKRCDSQLFVRSS</sequence>
<dbReference type="Gene3D" id="1.20.1560.10">
    <property type="entry name" value="ABC transporter type 1, transmembrane domain"/>
    <property type="match status" value="1"/>
</dbReference>
<dbReference type="InterPro" id="IPR011527">
    <property type="entry name" value="ABC1_TM_dom"/>
</dbReference>
<dbReference type="InterPro" id="IPR027417">
    <property type="entry name" value="P-loop_NTPase"/>
</dbReference>
<evidence type="ECO:0000256" key="3">
    <source>
        <dbReference type="ARBA" id="ARBA00022989"/>
    </source>
</evidence>
<dbReference type="GO" id="GO:0005524">
    <property type="term" value="F:ATP binding"/>
    <property type="evidence" value="ECO:0007669"/>
    <property type="project" value="UniProtKB-KW"/>
</dbReference>
<organism evidence="7 8">
    <name type="scientific">Novipirellula artificiosorum</name>
    <dbReference type="NCBI Taxonomy" id="2528016"/>
    <lineage>
        <taxon>Bacteria</taxon>
        <taxon>Pseudomonadati</taxon>
        <taxon>Planctomycetota</taxon>
        <taxon>Planctomycetia</taxon>
        <taxon>Pirellulales</taxon>
        <taxon>Pirellulaceae</taxon>
        <taxon>Novipirellula</taxon>
    </lineage>
</organism>
<dbReference type="InterPro" id="IPR039421">
    <property type="entry name" value="Type_1_exporter"/>
</dbReference>
<keyword evidence="7" id="KW-0547">Nucleotide-binding</keyword>
<dbReference type="SUPFAM" id="SSF52540">
    <property type="entry name" value="P-loop containing nucleoside triphosphate hydrolases"/>
    <property type="match status" value="1"/>
</dbReference>
<evidence type="ECO:0000256" key="4">
    <source>
        <dbReference type="ARBA" id="ARBA00023136"/>
    </source>
</evidence>
<dbReference type="AlphaFoldDB" id="A0A5C6D8Y2"/>
<evidence type="ECO:0000259" key="6">
    <source>
        <dbReference type="PROSITE" id="PS50929"/>
    </source>
</evidence>